<dbReference type="Gene3D" id="3.40.50.300">
    <property type="entry name" value="P-loop containing nucleotide triphosphate hydrolases"/>
    <property type="match status" value="1"/>
</dbReference>
<dbReference type="InterPro" id="IPR027417">
    <property type="entry name" value="P-loop_NTPase"/>
</dbReference>
<dbReference type="Pfam" id="PF01926">
    <property type="entry name" value="MMR_HSR1"/>
    <property type="match status" value="1"/>
</dbReference>
<evidence type="ECO:0000313" key="8">
    <source>
        <dbReference type="Proteomes" id="UP000515908"/>
    </source>
</evidence>
<dbReference type="GO" id="GO:0005525">
    <property type="term" value="F:GTP binding"/>
    <property type="evidence" value="ECO:0007669"/>
    <property type="project" value="UniProtKB-KW"/>
</dbReference>
<evidence type="ECO:0000256" key="2">
    <source>
        <dbReference type="ARBA" id="ARBA00022741"/>
    </source>
</evidence>
<feature type="region of interest" description="Disordered" evidence="5">
    <location>
        <begin position="552"/>
        <end position="574"/>
    </location>
</feature>
<keyword evidence="4" id="KW-0342">GTP-binding</keyword>
<sequence>MFARCVIGRENQTFASLGRLPARGKPLFHQQQSDHQKIMTGRSLRQAAKPTSAAVNPNKTPASQLPWLEEPAPLRKLAPTRAAAPLPYADPTEVDTLVSVSPDGSTVTYEEEDIVMDLPATLLGSTAAKGVEELRAFTGKGEAPGADRTPEQDVHQHPAARGVGKDVIDMVTDAFREERETQIKKRRQVLYEITHPNPLHYRYRGKLVPPPPLSFGEVTGEAQQLGEEMMLGQTYSLVNRAGTRRTDTVEDSPTQPTMIEVGEGRTRQEKWSKYRSRKREDNIFRDHNYFFEINELYQEIVFVGRACAGKSSLLNALLGQPNLAKTSSTPNTTRAINFYQSVSPEALQQFHEKERHNLVKLPGKGLQLTFVDVPGFGIEGMSDKWRDAAIELTDAYFGVRRSVNTVLFCIDCERGLTPTDMRYFKWLENVQGVFYIVLTKCDSVSHTRLCSVMRSIYSLITRNRKKYRKVFPFIIPTSAHTGDNMDLLRGLIMETSGMIPADKLRQLLQQKQDVLNKDALQKEAARLEAVRQLEREEARRLFLEARQPLLAEATKTEEEKEEGGNDVEGAPPKPVSYRLPLYEKEDTSFSAFLQQYRRAHPDESPSQCRLKAYRQWRAIHPLPRQVSSYGDFQYKLNTGLERPEDEELTLTTTAPQEVHSEEEAPPAPPAGYTSSRVMGVDGETVRRAEAAKDGTSGGAVSGFVDTLKQFGAQSKKSKTHLRGKKANAAFVAQDADGRLYPYQGGKKAGPALTTVNTELDKRHAEWKMTQLGEMLIKENPEAPWLALKQIRQKVNARKEDNIMKRNMSKKDVQSYLKYAGSITDSFEKFESEVTTAKFMTESRTTKTLRSREQMHYNATGKINYRSMPVGLWKHYGERETYWPTPRVKGKMNDESHTKR</sequence>
<accession>A0A7G2CGA0</accession>
<protein>
    <submittedName>
        <fullName evidence="7">50S ribosome-binding GTPase, putative</fullName>
    </submittedName>
</protein>
<evidence type="ECO:0000256" key="3">
    <source>
        <dbReference type="ARBA" id="ARBA00022842"/>
    </source>
</evidence>
<evidence type="ECO:0000256" key="5">
    <source>
        <dbReference type="SAM" id="MobiDB-lite"/>
    </source>
</evidence>
<gene>
    <name evidence="7" type="ORF">ADEAN_000587300</name>
</gene>
<evidence type="ECO:0000259" key="6">
    <source>
        <dbReference type="PROSITE" id="PS51706"/>
    </source>
</evidence>
<name>A0A7G2CGA0_9TRYP</name>
<dbReference type="InterPro" id="IPR030393">
    <property type="entry name" value="G_ENGB_dom"/>
</dbReference>
<dbReference type="InterPro" id="IPR006073">
    <property type="entry name" value="GTP-bd"/>
</dbReference>
<dbReference type="CDD" id="cd01876">
    <property type="entry name" value="YihA_EngB"/>
    <property type="match status" value="1"/>
</dbReference>
<dbReference type="SUPFAM" id="SSF52540">
    <property type="entry name" value="P-loop containing nucleoside triphosphate hydrolases"/>
    <property type="match status" value="1"/>
</dbReference>
<dbReference type="PANTHER" id="PTHR11649">
    <property type="entry name" value="MSS1/TRME-RELATED GTP-BINDING PROTEIN"/>
    <property type="match status" value="1"/>
</dbReference>
<evidence type="ECO:0000256" key="1">
    <source>
        <dbReference type="ARBA" id="ARBA00022723"/>
    </source>
</evidence>
<keyword evidence="1" id="KW-0479">Metal-binding</keyword>
<dbReference type="VEuPathDB" id="TriTrypDB:ADEAN_000587300"/>
<feature type="region of interest" description="Disordered" evidence="5">
    <location>
        <begin position="140"/>
        <end position="161"/>
    </location>
</feature>
<dbReference type="EMBL" id="LR877155">
    <property type="protein sequence ID" value="CAD2218385.1"/>
    <property type="molecule type" value="Genomic_DNA"/>
</dbReference>
<keyword evidence="8" id="KW-1185">Reference proteome</keyword>
<feature type="domain" description="EngB-type G" evidence="6">
    <location>
        <begin position="296"/>
        <end position="498"/>
    </location>
</feature>
<dbReference type="PANTHER" id="PTHR11649:SF13">
    <property type="entry name" value="ENGB-TYPE G DOMAIN-CONTAINING PROTEIN"/>
    <property type="match status" value="1"/>
</dbReference>
<proteinExistence type="predicted"/>
<dbReference type="PROSITE" id="PS51706">
    <property type="entry name" value="G_ENGB"/>
    <property type="match status" value="1"/>
</dbReference>
<keyword evidence="3" id="KW-0460">Magnesium</keyword>
<reference evidence="7 8" key="1">
    <citation type="submission" date="2020-08" db="EMBL/GenBank/DDBJ databases">
        <authorList>
            <person name="Newling K."/>
            <person name="Davey J."/>
            <person name="Forrester S."/>
        </authorList>
    </citation>
    <scope>NUCLEOTIDE SEQUENCE [LARGE SCALE GENOMIC DNA]</scope>
    <source>
        <strain evidence="8">Crithidia deanei Carvalho (ATCC PRA-265)</strain>
    </source>
</reference>
<dbReference type="GO" id="GO:0046872">
    <property type="term" value="F:metal ion binding"/>
    <property type="evidence" value="ECO:0007669"/>
    <property type="project" value="UniProtKB-KW"/>
</dbReference>
<keyword evidence="2" id="KW-0547">Nucleotide-binding</keyword>
<dbReference type="AlphaFoldDB" id="A0A7G2CGA0"/>
<evidence type="ECO:0000313" key="7">
    <source>
        <dbReference type="EMBL" id="CAD2218385.1"/>
    </source>
</evidence>
<evidence type="ECO:0000256" key="4">
    <source>
        <dbReference type="ARBA" id="ARBA00023134"/>
    </source>
</evidence>
<dbReference type="Proteomes" id="UP000515908">
    <property type="component" value="Chromosome 11"/>
</dbReference>
<organism evidence="7 8">
    <name type="scientific">Angomonas deanei</name>
    <dbReference type="NCBI Taxonomy" id="59799"/>
    <lineage>
        <taxon>Eukaryota</taxon>
        <taxon>Discoba</taxon>
        <taxon>Euglenozoa</taxon>
        <taxon>Kinetoplastea</taxon>
        <taxon>Metakinetoplastina</taxon>
        <taxon>Trypanosomatida</taxon>
        <taxon>Trypanosomatidae</taxon>
        <taxon>Strigomonadinae</taxon>
        <taxon>Angomonas</taxon>
    </lineage>
</organism>
<feature type="region of interest" description="Disordered" evidence="5">
    <location>
        <begin position="640"/>
        <end position="676"/>
    </location>
</feature>